<dbReference type="GO" id="GO:0003729">
    <property type="term" value="F:mRNA binding"/>
    <property type="evidence" value="ECO:0007669"/>
    <property type="project" value="TreeGrafter"/>
</dbReference>
<dbReference type="Pfam" id="PF11262">
    <property type="entry name" value="Tho2"/>
    <property type="match status" value="1"/>
</dbReference>
<evidence type="ECO:0000313" key="4">
    <source>
        <dbReference type="WBParaSite" id="jg24035"/>
    </source>
</evidence>
<name>A0A915DYF2_9BILA</name>
<dbReference type="GO" id="GO:0000445">
    <property type="term" value="C:THO complex part of transcription export complex"/>
    <property type="evidence" value="ECO:0007669"/>
    <property type="project" value="TreeGrafter"/>
</dbReference>
<sequence length="157" mass="17681">MRRQSDHGKRFKDILSTEKKDSLLPHKIKPARCSETLHCIRTGFFQTIVFFDKIFSDVTPILAGLTEREANCFGRFCCMSLNLILKWHSSKSVFVNECEGFPAVSHESASRTARSLHNVRLAKSLGFVLSTSNYVLIRNGLTLMTKILPTSQSSANL</sequence>
<evidence type="ECO:0000259" key="2">
    <source>
        <dbReference type="Pfam" id="PF11262"/>
    </source>
</evidence>
<dbReference type="InterPro" id="IPR040007">
    <property type="entry name" value="Tho2"/>
</dbReference>
<organism evidence="3 4">
    <name type="scientific">Ditylenchus dipsaci</name>
    <dbReference type="NCBI Taxonomy" id="166011"/>
    <lineage>
        <taxon>Eukaryota</taxon>
        <taxon>Metazoa</taxon>
        <taxon>Ecdysozoa</taxon>
        <taxon>Nematoda</taxon>
        <taxon>Chromadorea</taxon>
        <taxon>Rhabditida</taxon>
        <taxon>Tylenchina</taxon>
        <taxon>Tylenchomorpha</taxon>
        <taxon>Sphaerularioidea</taxon>
        <taxon>Anguinidae</taxon>
        <taxon>Anguininae</taxon>
        <taxon>Ditylenchus</taxon>
    </lineage>
</organism>
<proteinExistence type="predicted"/>
<dbReference type="AlphaFoldDB" id="A0A915DYF2"/>
<keyword evidence="3" id="KW-1185">Reference proteome</keyword>
<dbReference type="PANTHER" id="PTHR21597">
    <property type="entry name" value="THO2 PROTEIN"/>
    <property type="match status" value="1"/>
</dbReference>
<dbReference type="GO" id="GO:0006406">
    <property type="term" value="P:mRNA export from nucleus"/>
    <property type="evidence" value="ECO:0007669"/>
    <property type="project" value="InterPro"/>
</dbReference>
<evidence type="ECO:0000313" key="3">
    <source>
        <dbReference type="Proteomes" id="UP000887574"/>
    </source>
</evidence>
<protein>
    <submittedName>
        <fullName evidence="4">THO complex subunitTHOC2 C-terminal domain-containing protein</fullName>
    </submittedName>
</protein>
<feature type="domain" description="THO complex subunitTHOC2 C-terminal" evidence="2">
    <location>
        <begin position="33"/>
        <end position="149"/>
    </location>
</feature>
<dbReference type="PANTHER" id="PTHR21597:SF0">
    <property type="entry name" value="THO COMPLEX SUBUNIT 2"/>
    <property type="match status" value="1"/>
</dbReference>
<dbReference type="WBParaSite" id="jg24035">
    <property type="protein sequence ID" value="jg24035"/>
    <property type="gene ID" value="jg24035"/>
</dbReference>
<reference evidence="4" key="1">
    <citation type="submission" date="2022-11" db="UniProtKB">
        <authorList>
            <consortium name="WormBaseParasite"/>
        </authorList>
    </citation>
    <scope>IDENTIFICATION</scope>
</reference>
<dbReference type="GO" id="GO:0006397">
    <property type="term" value="P:mRNA processing"/>
    <property type="evidence" value="ECO:0007669"/>
    <property type="project" value="InterPro"/>
</dbReference>
<dbReference type="InterPro" id="IPR021418">
    <property type="entry name" value="THO_THOC2_C"/>
</dbReference>
<dbReference type="Proteomes" id="UP000887574">
    <property type="component" value="Unplaced"/>
</dbReference>
<accession>A0A915DYF2</accession>
<comment type="subunit">
    <text evidence="1">Component of the THO subcomplex, which is composed of THOC1, THOC2, THOC3, THOC5, THOC6 and THOC7. The THO subcomplex interacts with DDX39B to form the THO-DDX39B complex which multimerizes into a 28-subunit tetrameric assembly. Component of the transcription/export (TREX) complex at least composed of ALYREF/THOC4, DDX39B, SARNP/CIP29, CHTOP and the THO subcomplex; in the complex interacts with THOC1, THOC3, THOC5, THOC7 and DDX39B. TREX seems to have a dynamic structure involving ATP-dependent remodeling. Interacts with POLDIP3 and ZC3H11A.</text>
</comment>
<evidence type="ECO:0000256" key="1">
    <source>
        <dbReference type="ARBA" id="ARBA00047033"/>
    </source>
</evidence>